<dbReference type="STRING" id="741276.A0A2S5B2V9"/>
<feature type="repeat" description="TPR" evidence="1">
    <location>
        <begin position="479"/>
        <end position="512"/>
    </location>
</feature>
<evidence type="ECO:0000313" key="5">
    <source>
        <dbReference type="EMBL" id="POY71117.1"/>
    </source>
</evidence>
<dbReference type="InterPro" id="IPR052758">
    <property type="entry name" value="SRC_co-chaperone"/>
</dbReference>
<dbReference type="CDD" id="cd06257">
    <property type="entry name" value="DnaJ"/>
    <property type="match status" value="1"/>
</dbReference>
<dbReference type="Gene3D" id="1.25.40.10">
    <property type="entry name" value="Tetratricopeptide repeat domain"/>
    <property type="match status" value="1"/>
</dbReference>
<keyword evidence="2" id="KW-0175">Coiled coil</keyword>
<keyword evidence="6" id="KW-1185">Reference proteome</keyword>
<dbReference type="PANTHER" id="PTHR44200:SF1">
    <property type="entry name" value="DNAJ HOMOLOG SUBFAMILY C MEMBER 7"/>
    <property type="match status" value="1"/>
</dbReference>
<dbReference type="InterPro" id="IPR011990">
    <property type="entry name" value="TPR-like_helical_dom_sf"/>
</dbReference>
<evidence type="ECO:0000256" key="3">
    <source>
        <dbReference type="SAM" id="MobiDB-lite"/>
    </source>
</evidence>
<feature type="compositionally biased region" description="Polar residues" evidence="3">
    <location>
        <begin position="130"/>
        <end position="140"/>
    </location>
</feature>
<protein>
    <recommendedName>
        <fullName evidence="4">J domain-containing protein</fullName>
    </recommendedName>
</protein>
<keyword evidence="1" id="KW-0802">TPR repeat</keyword>
<dbReference type="SUPFAM" id="SSF48452">
    <property type="entry name" value="TPR-like"/>
    <property type="match status" value="1"/>
</dbReference>
<dbReference type="OrthoDB" id="10250354at2759"/>
<dbReference type="InterPro" id="IPR019734">
    <property type="entry name" value="TPR_rpt"/>
</dbReference>
<comment type="caution">
    <text evidence="5">The sequence shown here is derived from an EMBL/GenBank/DDBJ whole genome shotgun (WGS) entry which is preliminary data.</text>
</comment>
<dbReference type="PROSITE" id="PS50076">
    <property type="entry name" value="DNAJ_2"/>
    <property type="match status" value="1"/>
</dbReference>
<feature type="domain" description="J" evidence="4">
    <location>
        <begin position="585"/>
        <end position="625"/>
    </location>
</feature>
<organism evidence="5 6">
    <name type="scientific">Rhodotorula taiwanensis</name>
    <dbReference type="NCBI Taxonomy" id="741276"/>
    <lineage>
        <taxon>Eukaryota</taxon>
        <taxon>Fungi</taxon>
        <taxon>Dikarya</taxon>
        <taxon>Basidiomycota</taxon>
        <taxon>Pucciniomycotina</taxon>
        <taxon>Microbotryomycetes</taxon>
        <taxon>Sporidiobolales</taxon>
        <taxon>Sporidiobolaceae</taxon>
        <taxon>Rhodotorula</taxon>
    </lineage>
</organism>
<dbReference type="SMART" id="SM00271">
    <property type="entry name" value="DnaJ"/>
    <property type="match status" value="1"/>
</dbReference>
<evidence type="ECO:0000313" key="6">
    <source>
        <dbReference type="Proteomes" id="UP000237144"/>
    </source>
</evidence>
<dbReference type="PROSITE" id="PS50005">
    <property type="entry name" value="TPR"/>
    <property type="match status" value="1"/>
</dbReference>
<dbReference type="InterPro" id="IPR001623">
    <property type="entry name" value="DnaJ_domain"/>
</dbReference>
<dbReference type="SMART" id="SM00028">
    <property type="entry name" value="TPR"/>
    <property type="match status" value="2"/>
</dbReference>
<reference evidence="5 6" key="1">
    <citation type="journal article" date="2018" name="Front. Microbiol.">
        <title>Prospects for Fungal Bioremediation of Acidic Radioactive Waste Sites: Characterization and Genome Sequence of Rhodotorula taiwanensis MD1149.</title>
        <authorList>
            <person name="Tkavc R."/>
            <person name="Matrosova V.Y."/>
            <person name="Grichenko O.E."/>
            <person name="Gostincar C."/>
            <person name="Volpe R.P."/>
            <person name="Klimenkova P."/>
            <person name="Gaidamakova E.K."/>
            <person name="Zhou C.E."/>
            <person name="Stewart B.J."/>
            <person name="Lyman M.G."/>
            <person name="Malfatti S.A."/>
            <person name="Rubinfeld B."/>
            <person name="Courtot M."/>
            <person name="Singh J."/>
            <person name="Dalgard C.L."/>
            <person name="Hamilton T."/>
            <person name="Frey K.G."/>
            <person name="Gunde-Cimerman N."/>
            <person name="Dugan L."/>
            <person name="Daly M.J."/>
        </authorList>
    </citation>
    <scope>NUCLEOTIDE SEQUENCE [LARGE SCALE GENOMIC DNA]</scope>
    <source>
        <strain evidence="5 6">MD1149</strain>
    </source>
</reference>
<dbReference type="Pfam" id="PF00226">
    <property type="entry name" value="DnaJ"/>
    <property type="match status" value="1"/>
</dbReference>
<dbReference type="PANTHER" id="PTHR44200">
    <property type="entry name" value="DNAJ HOMOLOG SUBFAMILY C MEMBER 7"/>
    <property type="match status" value="1"/>
</dbReference>
<name>A0A2S5B2V9_9BASI</name>
<dbReference type="Proteomes" id="UP000237144">
    <property type="component" value="Unassembled WGS sequence"/>
</dbReference>
<evidence type="ECO:0000256" key="1">
    <source>
        <dbReference type="PROSITE-ProRule" id="PRU00339"/>
    </source>
</evidence>
<dbReference type="AlphaFoldDB" id="A0A2S5B2V9"/>
<feature type="compositionally biased region" description="Polar residues" evidence="3">
    <location>
        <begin position="74"/>
        <end position="90"/>
    </location>
</feature>
<evidence type="ECO:0000259" key="4">
    <source>
        <dbReference type="PROSITE" id="PS50076"/>
    </source>
</evidence>
<feature type="compositionally biased region" description="Low complexity" evidence="3">
    <location>
        <begin position="142"/>
        <end position="152"/>
    </location>
</feature>
<feature type="compositionally biased region" description="Polar residues" evidence="3">
    <location>
        <begin position="159"/>
        <end position="180"/>
    </location>
</feature>
<sequence>MAKKKRSRAQHAGPDGPAPPPSPAPSQPPAPGHASNSGAATTPRPPGGQKLPAQAGKGKPTPNTAPGNAHGSAKSGQSSNSKPTGFNGASTAVARPAETKPAPKGGARSAKAAQTPVSSAPPPNPEKPTAAQSNAATSNGRAAASPSPAASPVKARRTAATTSESKHSAQQPASHPQANGKSPRGGRARRHSPPPPGVAASAPAFAEHVSTATAVQHERPHEEIPETSAPKKGATATALTKAIKAAMSSLSHGLVSAAYSELRKAISPDAPDPDGTFEEDLESVSILVAESFRAAKKSEAKEVLQKLDEAETLWPKTTAPLPKGVDTTAAVLRVKCMRLHAHAGLDDYEKVVEMSEPLLEQHIIKTWELFARMNAAWETAQFDKAAQAARFLARMTDPDDPHSSEKQYVQLFCLSNDGEEVLNRRISTRQYAEQIVQAVENRDKGAEAFKAKKWGRAIEFYRTAVCAANRTKCGRKSIAALHFNLGMVYLKGLNYKNACESFSDAITFDPDHVKALRNRAIAFEHLRMPEDALEDLGDALRLAKQSESNDFCAAIERDIERVEKKLDEQEEILREHARHFHEFDQHFRTLGIEPGATEIEIKAAFKSLALKHHPDKGGDAEKFKE</sequence>
<dbReference type="SUPFAM" id="SSF46565">
    <property type="entry name" value="Chaperone J-domain"/>
    <property type="match status" value="1"/>
</dbReference>
<feature type="compositionally biased region" description="Pro residues" evidence="3">
    <location>
        <begin position="16"/>
        <end position="31"/>
    </location>
</feature>
<evidence type="ECO:0000256" key="2">
    <source>
        <dbReference type="SAM" id="Coils"/>
    </source>
</evidence>
<dbReference type="Gene3D" id="1.10.287.110">
    <property type="entry name" value="DnaJ domain"/>
    <property type="match status" value="1"/>
</dbReference>
<accession>A0A2S5B2V9</accession>
<feature type="region of interest" description="Disordered" evidence="3">
    <location>
        <begin position="1"/>
        <end position="235"/>
    </location>
</feature>
<feature type="coiled-coil region" evidence="2">
    <location>
        <begin position="552"/>
        <end position="579"/>
    </location>
</feature>
<dbReference type="EMBL" id="PJQD01000086">
    <property type="protein sequence ID" value="POY71117.1"/>
    <property type="molecule type" value="Genomic_DNA"/>
</dbReference>
<proteinExistence type="predicted"/>
<dbReference type="InterPro" id="IPR036869">
    <property type="entry name" value="J_dom_sf"/>
</dbReference>
<gene>
    <name evidence="5" type="ORF">BMF94_5874</name>
</gene>